<dbReference type="Proteomes" id="UP000606463">
    <property type="component" value="Unassembled WGS sequence"/>
</dbReference>
<dbReference type="Gene3D" id="3.40.50.300">
    <property type="entry name" value="P-loop containing nucleotide triphosphate hydrolases"/>
    <property type="match status" value="1"/>
</dbReference>
<evidence type="ECO:0000313" key="2">
    <source>
        <dbReference type="Proteomes" id="UP000606463"/>
    </source>
</evidence>
<gene>
    <name evidence="1" type="ORF">EYH37_03520</name>
</gene>
<dbReference type="InterPro" id="IPR027417">
    <property type="entry name" value="P-loop_NTPase"/>
</dbReference>
<name>A0A9D0YPS1_AQUAO</name>
<keyword evidence="1" id="KW-0067">ATP-binding</keyword>
<dbReference type="AlphaFoldDB" id="A0A9D0YPS1"/>
<protein>
    <submittedName>
        <fullName evidence="1">ATP-binding protein</fullName>
    </submittedName>
</protein>
<organism evidence="1 2">
    <name type="scientific">Aquifex aeolicus</name>
    <dbReference type="NCBI Taxonomy" id="63363"/>
    <lineage>
        <taxon>Bacteria</taxon>
        <taxon>Pseudomonadati</taxon>
        <taxon>Aquificota</taxon>
        <taxon>Aquificia</taxon>
        <taxon>Aquificales</taxon>
        <taxon>Aquificaceae</taxon>
        <taxon>Aquifex</taxon>
    </lineage>
</organism>
<evidence type="ECO:0000313" key="1">
    <source>
        <dbReference type="EMBL" id="HIP98414.1"/>
    </source>
</evidence>
<accession>A0A9D0YPS1</accession>
<comment type="caution">
    <text evidence="1">The sequence shown here is derived from an EMBL/GenBank/DDBJ whole genome shotgun (WGS) entry which is preliminary data.</text>
</comment>
<dbReference type="PANTHER" id="PTHR30121">
    <property type="entry name" value="UNCHARACTERIZED PROTEIN YJGR-RELATED"/>
    <property type="match status" value="1"/>
</dbReference>
<reference evidence="1" key="1">
    <citation type="journal article" date="2020" name="ISME J.">
        <title>Gammaproteobacteria mediating utilization of methyl-, sulfur- and petroleum organic compounds in deep ocean hydrothermal plumes.</title>
        <authorList>
            <person name="Zhou Z."/>
            <person name="Liu Y."/>
            <person name="Pan J."/>
            <person name="Cron B.R."/>
            <person name="Toner B.M."/>
            <person name="Anantharaman K."/>
            <person name="Breier J.A."/>
            <person name="Dick G.J."/>
            <person name="Li M."/>
        </authorList>
    </citation>
    <scope>NUCLEOTIDE SEQUENCE</scope>
    <source>
        <strain evidence="1">SZUA-1501</strain>
    </source>
</reference>
<dbReference type="GO" id="GO:0005524">
    <property type="term" value="F:ATP binding"/>
    <property type="evidence" value="ECO:0007669"/>
    <property type="project" value="UniProtKB-KW"/>
</dbReference>
<dbReference type="EMBL" id="DQVE01000036">
    <property type="protein sequence ID" value="HIP98414.1"/>
    <property type="molecule type" value="Genomic_DNA"/>
</dbReference>
<dbReference type="PANTHER" id="PTHR30121:SF6">
    <property type="entry name" value="SLR6007 PROTEIN"/>
    <property type="match status" value="1"/>
</dbReference>
<keyword evidence="1" id="KW-0547">Nucleotide-binding</keyword>
<sequence length="599" mass="68524">MEKIGFVLGNKPANPLEFWIGIERGKLVQLDDIVKVETRLENRRIVCFYGIVTELYRYLEGSEFIFDSKDYVQGRLPAHLAYVAKVQVSRIEDEVYVPPFPGDPAFLVKGKELGKALYFDQMVEKIPAGLLKSGEPVFINYRFLNGKDGAHVSISGISGVASKTSYALFLLYSILQTAKEKVRALVFNVKGEDLFFIDKPNKIFKEREEEFRPLYEKLGLSAKPFEGVKFFAPPEKKGSLIPATEGRKEGVNVYLWTVREFAEEELLRFMFTEGDDGVSSIHYVIDKVTERLKELAELTREGQKDNPAWEGRLYNFDDYSDIGETLPPYEFESLEDLLRFLKRLVNNRRRCNSDKVFRKENEEFCNKTAEVYENWFGTVTVSIAYAFLRRFDQALQHISPMVVNPDALEGRDREEFKINWKETPLSIVGINRLPTIAQMFVVGSILKKIFKEKEKIGRQPVLYVVLDELNKYAPRGGWSPIKEILLDIAERGRSLGIILIGAQQTASEVEKRIVANASVKVAGRLDASEASAREYDYLPQVYKQRALLLKKGQAILHQPDIPVPLVLTFPFPAWATRAEEVFQEVADEDLEIFNNYSVD</sequence>
<proteinExistence type="predicted"/>
<dbReference type="InterPro" id="IPR051162">
    <property type="entry name" value="T4SS_component"/>
</dbReference>
<dbReference type="SUPFAM" id="SSF52540">
    <property type="entry name" value="P-loop containing nucleoside triphosphate hydrolases"/>
    <property type="match status" value="1"/>
</dbReference>